<evidence type="ECO:0000256" key="3">
    <source>
        <dbReference type="ARBA" id="ARBA00007630"/>
    </source>
</evidence>
<evidence type="ECO:0000256" key="13">
    <source>
        <dbReference type="ARBA" id="ARBA00033392"/>
    </source>
</evidence>
<dbReference type="KEGG" id="sbr:SY1_12830"/>
<evidence type="ECO:0000256" key="5">
    <source>
        <dbReference type="ARBA" id="ARBA00012807"/>
    </source>
</evidence>
<evidence type="ECO:0000256" key="11">
    <source>
        <dbReference type="ARBA" id="ARBA00022694"/>
    </source>
</evidence>
<dbReference type="NCBIfam" id="NF000648">
    <property type="entry name" value="PRK00026.1"/>
    <property type="match status" value="1"/>
</dbReference>
<name>A0AB94IXD5_9BACT</name>
<dbReference type="CDD" id="cd18080">
    <property type="entry name" value="TrmD-like"/>
    <property type="match status" value="1"/>
</dbReference>
<reference evidence="19" key="1">
    <citation type="submission" date="2010-03" db="EMBL/GenBank/DDBJ databases">
        <title>The genome sequence of Synergistetes sp. SGP1.</title>
        <authorList>
            <consortium name="metaHIT consortium -- http://www.metahit.eu/"/>
            <person name="Pajon A."/>
            <person name="Turner K."/>
            <person name="Parkhill J."/>
            <person name="Wade W."/>
            <person name="Vartoukian S."/>
        </authorList>
    </citation>
    <scope>NUCLEOTIDE SEQUENCE [LARGE SCALE GENOMIC DNA]</scope>
    <source>
        <strain evidence="19">SGP1</strain>
    </source>
</reference>
<dbReference type="SUPFAM" id="SSF75217">
    <property type="entry name" value="alpha/beta knot"/>
    <property type="match status" value="1"/>
</dbReference>
<evidence type="ECO:0000256" key="10">
    <source>
        <dbReference type="ARBA" id="ARBA00022691"/>
    </source>
</evidence>
<dbReference type="InterPro" id="IPR029026">
    <property type="entry name" value="tRNA_m1G_MTases_N"/>
</dbReference>
<comment type="caution">
    <text evidence="15">Lacks conserved residue(s) required for the propagation of feature annotation.</text>
</comment>
<evidence type="ECO:0000256" key="6">
    <source>
        <dbReference type="ARBA" id="ARBA00014679"/>
    </source>
</evidence>
<dbReference type="Proteomes" id="UP000008957">
    <property type="component" value="Chromosome"/>
</dbReference>
<keyword evidence="19" id="KW-1185">Reference proteome</keyword>
<keyword evidence="11 15" id="KW-0819">tRNA processing</keyword>
<dbReference type="InterPro" id="IPR002649">
    <property type="entry name" value="tRNA_m1G_MeTrfase_TrmD"/>
</dbReference>
<feature type="domain" description="tRNA methyltransferase TRMD/TRM10-type" evidence="17">
    <location>
        <begin position="1"/>
        <end position="222"/>
    </location>
</feature>
<dbReference type="Gene3D" id="3.40.1280.10">
    <property type="match status" value="1"/>
</dbReference>
<evidence type="ECO:0000256" key="7">
    <source>
        <dbReference type="ARBA" id="ARBA00022490"/>
    </source>
</evidence>
<dbReference type="PANTHER" id="PTHR46417:SF1">
    <property type="entry name" value="TRNA (GUANINE-N(1)-)-METHYLTRANSFERASE"/>
    <property type="match status" value="1"/>
</dbReference>
<accession>A0AB94IXD5</accession>
<dbReference type="GO" id="GO:0005829">
    <property type="term" value="C:cytosol"/>
    <property type="evidence" value="ECO:0007669"/>
    <property type="project" value="TreeGrafter"/>
</dbReference>
<dbReference type="HAMAP" id="MF_00605">
    <property type="entry name" value="TrmD"/>
    <property type="match status" value="1"/>
</dbReference>
<evidence type="ECO:0000256" key="1">
    <source>
        <dbReference type="ARBA" id="ARBA00002634"/>
    </source>
</evidence>
<keyword evidence="8 15" id="KW-0489">Methyltransferase</keyword>
<evidence type="ECO:0000313" key="19">
    <source>
        <dbReference type="Proteomes" id="UP000008957"/>
    </source>
</evidence>
<keyword evidence="9 15" id="KW-0808">Transferase</keyword>
<dbReference type="PANTHER" id="PTHR46417">
    <property type="entry name" value="TRNA (GUANINE-N(1)-)-METHYLTRANSFERASE"/>
    <property type="match status" value="1"/>
</dbReference>
<dbReference type="InterPro" id="IPR023148">
    <property type="entry name" value="tRNA_m1G_MeTrfase_C_sf"/>
</dbReference>
<reference evidence="18 19" key="2">
    <citation type="submission" date="2010-03" db="EMBL/GenBank/DDBJ databases">
        <authorList>
            <person name="Pajon A."/>
        </authorList>
    </citation>
    <scope>NUCLEOTIDE SEQUENCE [LARGE SCALE GENOMIC DNA]</scope>
    <source>
        <strain evidence="18 19">SGP1</strain>
    </source>
</reference>
<dbReference type="Pfam" id="PF01746">
    <property type="entry name" value="tRNA_m1G_MT"/>
    <property type="match status" value="1"/>
</dbReference>
<feature type="binding site" evidence="15">
    <location>
        <position position="110"/>
    </location>
    <ligand>
        <name>S-adenosyl-L-methionine</name>
        <dbReference type="ChEBI" id="CHEBI:59789"/>
    </ligand>
</feature>
<dbReference type="EC" id="2.1.1.228" evidence="5 15"/>
<evidence type="ECO:0000256" key="2">
    <source>
        <dbReference type="ARBA" id="ARBA00004496"/>
    </source>
</evidence>
<keyword evidence="7 15" id="KW-0963">Cytoplasm</keyword>
<comment type="subcellular location">
    <subcellularLocation>
        <location evidence="2 15 16">Cytoplasm</location>
    </subcellularLocation>
</comment>
<evidence type="ECO:0000256" key="9">
    <source>
        <dbReference type="ARBA" id="ARBA00022679"/>
    </source>
</evidence>
<dbReference type="NCBIfam" id="TIGR00088">
    <property type="entry name" value="trmD"/>
    <property type="match status" value="1"/>
</dbReference>
<keyword evidence="10 15" id="KW-0949">S-adenosyl-L-methionine</keyword>
<dbReference type="AlphaFoldDB" id="A0AB94IXD5"/>
<comment type="similarity">
    <text evidence="3 15 16">Belongs to the RNA methyltransferase TrmD family.</text>
</comment>
<evidence type="ECO:0000256" key="8">
    <source>
        <dbReference type="ARBA" id="ARBA00022603"/>
    </source>
</evidence>
<evidence type="ECO:0000313" key="18">
    <source>
        <dbReference type="EMBL" id="CBL28407.1"/>
    </source>
</evidence>
<dbReference type="Gene3D" id="1.10.1270.20">
    <property type="entry name" value="tRNA(m1g37)methyltransferase, domain 2"/>
    <property type="match status" value="1"/>
</dbReference>
<comment type="catalytic activity">
    <reaction evidence="14 15 16">
        <text>guanosine(37) in tRNA + S-adenosyl-L-methionine = N(1)-methylguanosine(37) in tRNA + S-adenosyl-L-homocysteine + H(+)</text>
        <dbReference type="Rhea" id="RHEA:36899"/>
        <dbReference type="Rhea" id="RHEA-COMP:10145"/>
        <dbReference type="Rhea" id="RHEA-COMP:10147"/>
        <dbReference type="ChEBI" id="CHEBI:15378"/>
        <dbReference type="ChEBI" id="CHEBI:57856"/>
        <dbReference type="ChEBI" id="CHEBI:59789"/>
        <dbReference type="ChEBI" id="CHEBI:73542"/>
        <dbReference type="ChEBI" id="CHEBI:74269"/>
        <dbReference type="EC" id="2.1.1.228"/>
    </reaction>
</comment>
<dbReference type="EMBL" id="FP929056">
    <property type="protein sequence ID" value="CBL28407.1"/>
    <property type="molecule type" value="Genomic_DNA"/>
</dbReference>
<gene>
    <name evidence="15" type="primary">trmD</name>
    <name evidence="18" type="ORF">SY1_12830</name>
</gene>
<evidence type="ECO:0000259" key="17">
    <source>
        <dbReference type="Pfam" id="PF01746"/>
    </source>
</evidence>
<dbReference type="InterPro" id="IPR029028">
    <property type="entry name" value="Alpha/beta_knot_MTases"/>
</dbReference>
<evidence type="ECO:0000256" key="14">
    <source>
        <dbReference type="ARBA" id="ARBA00047783"/>
    </source>
</evidence>
<organism evidence="18 19">
    <name type="scientific">Fretibacterium fastidiosum</name>
    <dbReference type="NCBI Taxonomy" id="651822"/>
    <lineage>
        <taxon>Bacteria</taxon>
        <taxon>Thermotogati</taxon>
        <taxon>Synergistota</taxon>
        <taxon>Synergistia</taxon>
        <taxon>Synergistales</taxon>
        <taxon>Aminobacteriaceae</taxon>
        <taxon>Fretibacterium</taxon>
    </lineage>
</organism>
<dbReference type="GO" id="GO:0052906">
    <property type="term" value="F:tRNA (guanine(37)-N1)-methyltransferase activity"/>
    <property type="evidence" value="ECO:0007669"/>
    <property type="project" value="UniProtKB-UniRule"/>
</dbReference>
<dbReference type="GO" id="GO:0002939">
    <property type="term" value="P:tRNA N1-guanine methylation"/>
    <property type="evidence" value="ECO:0007669"/>
    <property type="project" value="TreeGrafter"/>
</dbReference>
<comment type="function">
    <text evidence="1 15 16">Specifically methylates guanosine-37 in various tRNAs.</text>
</comment>
<dbReference type="RefSeq" id="WP_015556554.1">
    <property type="nucleotide sequence ID" value="NC_021038.1"/>
</dbReference>
<evidence type="ECO:0000256" key="12">
    <source>
        <dbReference type="ARBA" id="ARBA00029736"/>
    </source>
</evidence>
<evidence type="ECO:0000256" key="15">
    <source>
        <dbReference type="HAMAP-Rule" id="MF_00605"/>
    </source>
</evidence>
<evidence type="ECO:0000256" key="16">
    <source>
        <dbReference type="RuleBase" id="RU003464"/>
    </source>
</evidence>
<evidence type="ECO:0000256" key="4">
    <source>
        <dbReference type="ARBA" id="ARBA00011738"/>
    </source>
</evidence>
<dbReference type="InterPro" id="IPR016009">
    <property type="entry name" value="tRNA_MeTrfase_TRMD/TRM10"/>
</dbReference>
<protein>
    <recommendedName>
        <fullName evidence="6 15">tRNA (guanine-N(1)-)-methyltransferase</fullName>
        <ecNumber evidence="5 15">2.1.1.228</ecNumber>
    </recommendedName>
    <alternativeName>
        <fullName evidence="12 15">M1G-methyltransferase</fullName>
    </alternativeName>
    <alternativeName>
        <fullName evidence="13 15">tRNA [GM37] methyltransferase</fullName>
    </alternativeName>
</protein>
<sequence length="387" mass="42242">MHVTIVTAFPEFFRDFLSTSIVGRAVKRNLLRVDLVDLREFGRGGYRQIDDYAFGAGGMVLAAPQLEDALNAARGEGEACVVYPSPQGTLLTQEIVETLSRQEHVVILCGHYEGIDERFVEREVDLEVRVGDCVLTGGEIPAMAVIDAMARLVPGVVGRGEAVEEDSFYRGMLDHPHYTRPASWRGMDVPEVLLSGNEAEVRTWRRARAVERTLIRRPDLLARAAIGDYLSGGARLALLTADGPTPEGAEALSSLCRFYGLGRPFFVILRPDERRSFDALSAGASGVPRVLGSLSRVWDWARSHGKGRPTLTVVVEAQPRSGSLHTLEAKRRCLEHDGPLLFLFPDGVEAGEIAEGPAVYASVAQEAETLPLAVRAGIALDRFLGKR</sequence>
<comment type="subunit">
    <text evidence="4 15 16">Homodimer.</text>
</comment>
<proteinExistence type="inferred from homology"/>